<feature type="transmembrane region" description="Helical" evidence="1">
    <location>
        <begin position="199"/>
        <end position="219"/>
    </location>
</feature>
<feature type="transmembrane region" description="Helical" evidence="1">
    <location>
        <begin position="7"/>
        <end position="27"/>
    </location>
</feature>
<keyword evidence="1" id="KW-1133">Transmembrane helix</keyword>
<gene>
    <name evidence="2" type="ORF">BDZ94DRAFT_1136969</name>
</gene>
<keyword evidence="1" id="KW-0472">Membrane</keyword>
<feature type="transmembrane region" description="Helical" evidence="1">
    <location>
        <begin position="87"/>
        <end position="109"/>
    </location>
</feature>
<feature type="transmembrane region" description="Helical" evidence="1">
    <location>
        <begin position="129"/>
        <end position="150"/>
    </location>
</feature>
<accession>A0A9P5YAA4</accession>
<protein>
    <submittedName>
        <fullName evidence="2">Uncharacterized protein</fullName>
    </submittedName>
</protein>
<evidence type="ECO:0000313" key="3">
    <source>
        <dbReference type="Proteomes" id="UP000807353"/>
    </source>
</evidence>
<dbReference type="AlphaFoldDB" id="A0A9P5YAA4"/>
<name>A0A9P5YAA4_9AGAR</name>
<sequence>GRDRNWLLAGYTFFLFSLGTIFTGLNINAAVLDFIKDRNFPGGPEAYSTIVQFTPVGITPNVAFILSNWLADALMMWRCKVIWDGNWWILIFPGIMYLGSVSMGIMTLFQSTRPDAHLWLSLDVNFALPYFSISSALNITLTILIIVRLIMHQRSFRLVLGRRSAAQYADIITMLIESSAVYAISSFLFIGPFGGGNSVALVFLPILSQTQVIAPLLIISRVSRQQAWTHET</sequence>
<keyword evidence="3" id="KW-1185">Reference proteome</keyword>
<comment type="caution">
    <text evidence="2">The sequence shown here is derived from an EMBL/GenBank/DDBJ whole genome shotgun (WGS) entry which is preliminary data.</text>
</comment>
<feature type="transmembrane region" description="Helical" evidence="1">
    <location>
        <begin position="47"/>
        <end position="66"/>
    </location>
</feature>
<evidence type="ECO:0000256" key="1">
    <source>
        <dbReference type="SAM" id="Phobius"/>
    </source>
</evidence>
<feature type="transmembrane region" description="Helical" evidence="1">
    <location>
        <begin position="171"/>
        <end position="193"/>
    </location>
</feature>
<reference evidence="2" key="1">
    <citation type="submission" date="2020-11" db="EMBL/GenBank/DDBJ databases">
        <authorList>
            <consortium name="DOE Joint Genome Institute"/>
            <person name="Ahrendt S."/>
            <person name="Riley R."/>
            <person name="Andreopoulos W."/>
            <person name="Labutti K."/>
            <person name="Pangilinan J."/>
            <person name="Ruiz-Duenas F.J."/>
            <person name="Barrasa J.M."/>
            <person name="Sanchez-Garcia M."/>
            <person name="Camarero S."/>
            <person name="Miyauchi S."/>
            <person name="Serrano A."/>
            <person name="Linde D."/>
            <person name="Babiker R."/>
            <person name="Drula E."/>
            <person name="Ayuso-Fernandez I."/>
            <person name="Pacheco R."/>
            <person name="Padilla G."/>
            <person name="Ferreira P."/>
            <person name="Barriuso J."/>
            <person name="Kellner H."/>
            <person name="Castanera R."/>
            <person name="Alfaro M."/>
            <person name="Ramirez L."/>
            <person name="Pisabarro A.G."/>
            <person name="Kuo A."/>
            <person name="Tritt A."/>
            <person name="Lipzen A."/>
            <person name="He G."/>
            <person name="Yan M."/>
            <person name="Ng V."/>
            <person name="Cullen D."/>
            <person name="Martin F."/>
            <person name="Rosso M.-N."/>
            <person name="Henrissat B."/>
            <person name="Hibbett D."/>
            <person name="Martinez A.T."/>
            <person name="Grigoriev I.V."/>
        </authorList>
    </citation>
    <scope>NUCLEOTIDE SEQUENCE</scope>
    <source>
        <strain evidence="2">CBS 247.69</strain>
    </source>
</reference>
<dbReference type="Proteomes" id="UP000807353">
    <property type="component" value="Unassembled WGS sequence"/>
</dbReference>
<organism evidence="2 3">
    <name type="scientific">Collybia nuda</name>
    <dbReference type="NCBI Taxonomy" id="64659"/>
    <lineage>
        <taxon>Eukaryota</taxon>
        <taxon>Fungi</taxon>
        <taxon>Dikarya</taxon>
        <taxon>Basidiomycota</taxon>
        <taxon>Agaricomycotina</taxon>
        <taxon>Agaricomycetes</taxon>
        <taxon>Agaricomycetidae</taxon>
        <taxon>Agaricales</taxon>
        <taxon>Tricholomatineae</taxon>
        <taxon>Clitocybaceae</taxon>
        <taxon>Collybia</taxon>
    </lineage>
</organism>
<proteinExistence type="predicted"/>
<dbReference type="EMBL" id="MU150257">
    <property type="protein sequence ID" value="KAF9464030.1"/>
    <property type="molecule type" value="Genomic_DNA"/>
</dbReference>
<evidence type="ECO:0000313" key="2">
    <source>
        <dbReference type="EMBL" id="KAF9464030.1"/>
    </source>
</evidence>
<feature type="non-terminal residue" evidence="2">
    <location>
        <position position="1"/>
    </location>
</feature>
<dbReference type="OrthoDB" id="2641762at2759"/>
<keyword evidence="1" id="KW-0812">Transmembrane</keyword>
<feature type="non-terminal residue" evidence="2">
    <location>
        <position position="232"/>
    </location>
</feature>